<name>A0A4Q0XKE7_9FLAO</name>
<accession>A0A4Q0XKE7</accession>
<comment type="caution">
    <text evidence="7">The sequence shown here is derived from an EMBL/GenBank/DDBJ whole genome shotgun (WGS) entry which is preliminary data.</text>
</comment>
<evidence type="ECO:0000256" key="6">
    <source>
        <dbReference type="SAM" id="Phobius"/>
    </source>
</evidence>
<dbReference type="RefSeq" id="WP_129015628.1">
    <property type="nucleotide sequence ID" value="NZ_SDDZ01000001.1"/>
</dbReference>
<feature type="transmembrane region" description="Helical" evidence="6">
    <location>
        <begin position="82"/>
        <end position="106"/>
    </location>
</feature>
<feature type="transmembrane region" description="Helical" evidence="6">
    <location>
        <begin position="12"/>
        <end position="29"/>
    </location>
</feature>
<keyword evidence="8" id="KW-1185">Reference proteome</keyword>
<feature type="transmembrane region" description="Helical" evidence="6">
    <location>
        <begin position="227"/>
        <end position="247"/>
    </location>
</feature>
<feature type="transmembrane region" description="Helical" evidence="6">
    <location>
        <begin position="150"/>
        <end position="170"/>
    </location>
</feature>
<feature type="transmembrane region" description="Helical" evidence="6">
    <location>
        <begin position="49"/>
        <end position="70"/>
    </location>
</feature>
<dbReference type="AlphaFoldDB" id="A0A4Q0XKE7"/>
<feature type="transmembrane region" description="Helical" evidence="6">
    <location>
        <begin position="267"/>
        <end position="288"/>
    </location>
</feature>
<dbReference type="PANTHER" id="PTHR30250">
    <property type="entry name" value="PST FAMILY PREDICTED COLANIC ACID TRANSPORTER"/>
    <property type="match status" value="1"/>
</dbReference>
<evidence type="ECO:0000313" key="8">
    <source>
        <dbReference type="Proteomes" id="UP000289792"/>
    </source>
</evidence>
<keyword evidence="4 6" id="KW-1133">Transmembrane helix</keyword>
<dbReference type="InterPro" id="IPR050833">
    <property type="entry name" value="Poly_Biosynth_Transport"/>
</dbReference>
<keyword evidence="2" id="KW-1003">Cell membrane</keyword>
<evidence type="ECO:0000313" key="7">
    <source>
        <dbReference type="EMBL" id="RXJ52494.1"/>
    </source>
</evidence>
<dbReference type="InterPro" id="IPR002797">
    <property type="entry name" value="Polysacc_synth"/>
</dbReference>
<comment type="subcellular location">
    <subcellularLocation>
        <location evidence="1">Cell membrane</location>
        <topology evidence="1">Multi-pass membrane protein</topology>
    </subcellularLocation>
</comment>
<dbReference type="Pfam" id="PF01943">
    <property type="entry name" value="Polysacc_synt"/>
    <property type="match status" value="1"/>
</dbReference>
<evidence type="ECO:0000256" key="2">
    <source>
        <dbReference type="ARBA" id="ARBA00022475"/>
    </source>
</evidence>
<dbReference type="GO" id="GO:0005886">
    <property type="term" value="C:plasma membrane"/>
    <property type="evidence" value="ECO:0007669"/>
    <property type="project" value="UniProtKB-SubCell"/>
</dbReference>
<sequence length="487" mass="55591">MSGFKTLFKQTFIYGLATVLPRMLSFLLVRLHTDESVLKSVADYGDVALIYSYFVIFNVILAYGMETAFFRFFNKEDDKAKVVGTSSISLIASSFLFFVLALAFQTQIANFIDIKPEYINLVIWILLLDALVIIPFAWLRANARPVKYAIIKILNVAINLTLNLFLLLWLKDLATESSVLGAIYKPNFQINYIFIANLVASAVTLLLMSSFYFKIKYTFDSILWKQMMRYAFPVLIAGVAFSINETFDRVLLDKLLPENIAKTEIGMYSACYKLGMFMTLFVTAYKLGVEPYFFSHANTENPKKNYARILEYFVIFGSAILLGVVVFADLLKVILIGNEAYWKAMVIVPIVLLANLCLGIYHNLSVWYKVTDRTKFGAYISVFGAILTLALNFWLIPIISYVGSAIATLSAYACMMFVSYYYGNKYYPIPYNLKKMGLYLLVSTAFSVISFYVYRENYYVGISLLILFLFLVVKLEKDQLIQLVKEK</sequence>
<evidence type="ECO:0000256" key="4">
    <source>
        <dbReference type="ARBA" id="ARBA00022989"/>
    </source>
</evidence>
<organism evidence="7 8">
    <name type="scientific">Gelidibacter gilvus</name>
    <dbReference type="NCBI Taxonomy" id="59602"/>
    <lineage>
        <taxon>Bacteria</taxon>
        <taxon>Pseudomonadati</taxon>
        <taxon>Bacteroidota</taxon>
        <taxon>Flavobacteriia</taxon>
        <taxon>Flavobacteriales</taxon>
        <taxon>Flavobacteriaceae</taxon>
        <taxon>Gelidibacter</taxon>
    </lineage>
</organism>
<evidence type="ECO:0000256" key="3">
    <source>
        <dbReference type="ARBA" id="ARBA00022692"/>
    </source>
</evidence>
<dbReference type="Proteomes" id="UP000289792">
    <property type="component" value="Unassembled WGS sequence"/>
</dbReference>
<gene>
    <name evidence="7" type="ORF">ESZ48_02005</name>
</gene>
<dbReference type="EMBL" id="SDDZ01000001">
    <property type="protein sequence ID" value="RXJ52494.1"/>
    <property type="molecule type" value="Genomic_DNA"/>
</dbReference>
<feature type="transmembrane region" description="Helical" evidence="6">
    <location>
        <begin position="118"/>
        <end position="138"/>
    </location>
</feature>
<dbReference type="OrthoDB" id="9814608at2"/>
<dbReference type="PANTHER" id="PTHR30250:SF11">
    <property type="entry name" value="O-ANTIGEN TRANSPORTER-RELATED"/>
    <property type="match status" value="1"/>
</dbReference>
<feature type="transmembrane region" description="Helical" evidence="6">
    <location>
        <begin position="436"/>
        <end position="452"/>
    </location>
</feature>
<evidence type="ECO:0000256" key="5">
    <source>
        <dbReference type="ARBA" id="ARBA00023136"/>
    </source>
</evidence>
<feature type="transmembrane region" description="Helical" evidence="6">
    <location>
        <begin position="340"/>
        <end position="364"/>
    </location>
</feature>
<evidence type="ECO:0000256" key="1">
    <source>
        <dbReference type="ARBA" id="ARBA00004651"/>
    </source>
</evidence>
<keyword evidence="3 6" id="KW-0812">Transmembrane</keyword>
<feature type="transmembrane region" description="Helical" evidence="6">
    <location>
        <begin position="401"/>
        <end position="424"/>
    </location>
</feature>
<proteinExistence type="predicted"/>
<feature type="transmembrane region" description="Helical" evidence="6">
    <location>
        <begin position="309"/>
        <end position="328"/>
    </location>
</feature>
<feature type="transmembrane region" description="Helical" evidence="6">
    <location>
        <begin position="458"/>
        <end position="475"/>
    </location>
</feature>
<reference evidence="7 8" key="1">
    <citation type="submission" date="2019-01" db="EMBL/GenBank/DDBJ databases">
        <title>Genome sequence of the Antarctic species Gelidibacter gilvus ACAM 158(T).</title>
        <authorList>
            <person name="Bowman J.P."/>
        </authorList>
    </citation>
    <scope>NUCLEOTIDE SEQUENCE [LARGE SCALE GENOMIC DNA]</scope>
    <source>
        <strain evidence="7 8">IC158</strain>
    </source>
</reference>
<protein>
    <submittedName>
        <fullName evidence="7">Polysaccharide biosynthesis protein</fullName>
    </submittedName>
</protein>
<feature type="transmembrane region" description="Helical" evidence="6">
    <location>
        <begin position="376"/>
        <end position="395"/>
    </location>
</feature>
<feature type="transmembrane region" description="Helical" evidence="6">
    <location>
        <begin position="190"/>
        <end position="215"/>
    </location>
</feature>
<keyword evidence="5 6" id="KW-0472">Membrane</keyword>